<feature type="region of interest" description="Disordered" evidence="1">
    <location>
        <begin position="140"/>
        <end position="170"/>
    </location>
</feature>
<dbReference type="KEGG" id="psoj:PHYSODRAFT_294532"/>
<feature type="region of interest" description="Disordered" evidence="1">
    <location>
        <begin position="1"/>
        <end position="60"/>
    </location>
</feature>
<evidence type="ECO:0000256" key="1">
    <source>
        <dbReference type="SAM" id="MobiDB-lite"/>
    </source>
</evidence>
<reference evidence="2 3" key="1">
    <citation type="journal article" date="2006" name="Science">
        <title>Phytophthora genome sequences uncover evolutionary origins and mechanisms of pathogenesis.</title>
        <authorList>
            <person name="Tyler B.M."/>
            <person name="Tripathy S."/>
            <person name="Zhang X."/>
            <person name="Dehal P."/>
            <person name="Jiang R.H."/>
            <person name="Aerts A."/>
            <person name="Arredondo F.D."/>
            <person name="Baxter L."/>
            <person name="Bensasson D."/>
            <person name="Beynon J.L."/>
            <person name="Chapman J."/>
            <person name="Damasceno C.M."/>
            <person name="Dorrance A.E."/>
            <person name="Dou D."/>
            <person name="Dickerman A.W."/>
            <person name="Dubchak I.L."/>
            <person name="Garbelotto M."/>
            <person name="Gijzen M."/>
            <person name="Gordon S.G."/>
            <person name="Govers F."/>
            <person name="Grunwald N.J."/>
            <person name="Huang W."/>
            <person name="Ivors K.L."/>
            <person name="Jones R.W."/>
            <person name="Kamoun S."/>
            <person name="Krampis K."/>
            <person name="Lamour K.H."/>
            <person name="Lee M.K."/>
            <person name="McDonald W.H."/>
            <person name="Medina M."/>
            <person name="Meijer H.J."/>
            <person name="Nordberg E.K."/>
            <person name="Maclean D.J."/>
            <person name="Ospina-Giraldo M.D."/>
            <person name="Morris P.F."/>
            <person name="Phuntumart V."/>
            <person name="Putnam N.H."/>
            <person name="Rash S."/>
            <person name="Rose J.K."/>
            <person name="Sakihama Y."/>
            <person name="Salamov A.A."/>
            <person name="Savidor A."/>
            <person name="Scheuring C.F."/>
            <person name="Smith B.M."/>
            <person name="Sobral B.W."/>
            <person name="Terry A."/>
            <person name="Torto-Alalibo T.A."/>
            <person name="Win J."/>
            <person name="Xu Z."/>
            <person name="Zhang H."/>
            <person name="Grigoriev I.V."/>
            <person name="Rokhsar D.S."/>
            <person name="Boore J.L."/>
        </authorList>
    </citation>
    <scope>NUCLEOTIDE SEQUENCE [LARGE SCALE GENOMIC DNA]</scope>
    <source>
        <strain evidence="2 3">P6497</strain>
    </source>
</reference>
<evidence type="ECO:0000313" key="2">
    <source>
        <dbReference type="EMBL" id="EGZ29323.1"/>
    </source>
</evidence>
<keyword evidence="3" id="KW-1185">Reference proteome</keyword>
<dbReference type="RefSeq" id="XP_009516598.1">
    <property type="nucleotide sequence ID" value="XM_009518303.1"/>
</dbReference>
<name>G4YQ08_PHYSP</name>
<gene>
    <name evidence="2" type="ORF">PHYSODRAFT_294532</name>
</gene>
<evidence type="ECO:0000313" key="3">
    <source>
        <dbReference type="Proteomes" id="UP000002640"/>
    </source>
</evidence>
<dbReference type="EMBL" id="JH159151">
    <property type="protein sequence ID" value="EGZ29323.1"/>
    <property type="molecule type" value="Genomic_DNA"/>
</dbReference>
<dbReference type="Proteomes" id="UP000002640">
    <property type="component" value="Unassembled WGS sequence"/>
</dbReference>
<organism evidence="2 3">
    <name type="scientific">Phytophthora sojae (strain P6497)</name>
    <name type="common">Soybean stem and root rot agent</name>
    <name type="synonym">Phytophthora megasperma f. sp. glycines</name>
    <dbReference type="NCBI Taxonomy" id="1094619"/>
    <lineage>
        <taxon>Eukaryota</taxon>
        <taxon>Sar</taxon>
        <taxon>Stramenopiles</taxon>
        <taxon>Oomycota</taxon>
        <taxon>Peronosporomycetes</taxon>
        <taxon>Peronosporales</taxon>
        <taxon>Peronosporaceae</taxon>
        <taxon>Phytophthora</taxon>
    </lineage>
</organism>
<dbReference type="AlphaFoldDB" id="G4YQ08"/>
<dbReference type="SMR" id="G4YQ08"/>
<protein>
    <submittedName>
        <fullName evidence="2">Uncharacterized protein</fullName>
    </submittedName>
</protein>
<sequence>MKKRRRKQATQEQVHSSSDRPKCGNVIVVDDNNETDSATSRGPSTNNHQGSTEPPRNMRTPVEQYESALKARGSQAQLLKDLDLSLLRSVAEIAFCQVTLTASSRRNGNSLQDETHHELQRYARRIEVAKSRLSVSIADIAGKQSESPTSADSGIDIPSLPRQPSIDAGH</sequence>
<accession>G4YQ08</accession>
<feature type="compositionally biased region" description="Polar residues" evidence="1">
    <location>
        <begin position="35"/>
        <end position="54"/>
    </location>
</feature>
<dbReference type="InParanoid" id="G4YQ08"/>
<dbReference type="GeneID" id="20641117"/>
<proteinExistence type="predicted"/>